<sequence length="166" mass="18873">MSIESHPKGSALPTRDTSQPSICTSIKRFDTLFGKGHAPGISDDWIYTDRPALDIYTSKFANEILVRVTWLHVYLDAARLKGLIDGWTAVLRGREDQVPPFHRFSEDPAVCLETDSKPEKWVCWSNALRRFGKVLFIFRVMQARERCLHDVETDLVDLGMLPVVLG</sequence>
<reference evidence="2" key="1">
    <citation type="journal article" date="2014" name="Nat. Commun.">
        <title>Genomic adaptations of the halophilic Dead Sea filamentous fungus Eurotium rubrum.</title>
        <authorList>
            <person name="Kis-Papo T."/>
            <person name="Weig A.R."/>
            <person name="Riley R."/>
            <person name="Persoh D."/>
            <person name="Salamov A."/>
            <person name="Sun H."/>
            <person name="Lipzen A."/>
            <person name="Wasser S.P."/>
            <person name="Rambold G."/>
            <person name="Grigoriev I.V."/>
            <person name="Nevo E."/>
        </authorList>
    </citation>
    <scope>NUCLEOTIDE SEQUENCE [LARGE SCALE GENOMIC DNA]</scope>
    <source>
        <strain evidence="2">CBS 135680</strain>
    </source>
</reference>
<organism evidence="1 2">
    <name type="scientific">Aspergillus ruber (strain CBS 135680)</name>
    <dbReference type="NCBI Taxonomy" id="1388766"/>
    <lineage>
        <taxon>Eukaryota</taxon>
        <taxon>Fungi</taxon>
        <taxon>Dikarya</taxon>
        <taxon>Ascomycota</taxon>
        <taxon>Pezizomycotina</taxon>
        <taxon>Eurotiomycetes</taxon>
        <taxon>Eurotiomycetidae</taxon>
        <taxon>Eurotiales</taxon>
        <taxon>Aspergillaceae</taxon>
        <taxon>Aspergillus</taxon>
        <taxon>Aspergillus subgen. Aspergillus</taxon>
    </lineage>
</organism>
<dbReference type="AlphaFoldDB" id="A0A017SP73"/>
<dbReference type="STRING" id="1388766.A0A017SP73"/>
<dbReference type="HOGENOM" id="CLU_1602346_0_0_1"/>
<dbReference type="OrthoDB" id="21502at2759"/>
<accession>A0A017SP73</accession>
<dbReference type="Proteomes" id="UP000019804">
    <property type="component" value="Unassembled WGS sequence"/>
</dbReference>
<keyword evidence="2" id="KW-1185">Reference proteome</keyword>
<name>A0A017SP73_ASPRC</name>
<protein>
    <submittedName>
        <fullName evidence="1">Uncharacterized protein</fullName>
    </submittedName>
</protein>
<dbReference type="EMBL" id="KK088413">
    <property type="protein sequence ID" value="EYE98434.1"/>
    <property type="molecule type" value="Genomic_DNA"/>
</dbReference>
<evidence type="ECO:0000313" key="2">
    <source>
        <dbReference type="Proteomes" id="UP000019804"/>
    </source>
</evidence>
<evidence type="ECO:0000313" key="1">
    <source>
        <dbReference type="EMBL" id="EYE98434.1"/>
    </source>
</evidence>
<dbReference type="GeneID" id="63693768"/>
<proteinExistence type="predicted"/>
<gene>
    <name evidence="1" type="ORF">EURHEDRAFT_374519</name>
</gene>
<dbReference type="RefSeq" id="XP_040642122.1">
    <property type="nucleotide sequence ID" value="XM_040778644.1"/>
</dbReference>